<keyword evidence="6 10" id="KW-1133">Transmembrane helix</keyword>
<keyword evidence="3 10" id="KW-0812">Transmembrane</keyword>
<dbReference type="GO" id="GO:0009252">
    <property type="term" value="P:peptidoglycan biosynthetic process"/>
    <property type="evidence" value="ECO:0007669"/>
    <property type="project" value="UniProtKB-UniRule"/>
</dbReference>
<gene>
    <name evidence="10" type="primary">murJ</name>
    <name evidence="12" type="ORF">HNR28_000362</name>
</gene>
<dbReference type="UniPathway" id="UPA00219"/>
<keyword evidence="7 10" id="KW-0472">Membrane</keyword>
<keyword evidence="2 10" id="KW-1003">Cell membrane</keyword>
<proteinExistence type="inferred from homology"/>
<comment type="similarity">
    <text evidence="9 10 11">Belongs to the MurJ/MviN family.</text>
</comment>
<dbReference type="PANTHER" id="PTHR47019">
    <property type="entry name" value="LIPID II FLIPPASE MURJ"/>
    <property type="match status" value="1"/>
</dbReference>
<keyword evidence="5 10" id="KW-0573">Peptidoglycan synthesis</keyword>
<keyword evidence="10 11" id="KW-0813">Transport</keyword>
<dbReference type="AlphaFoldDB" id="A0A7W9WKM0"/>
<evidence type="ECO:0000256" key="10">
    <source>
        <dbReference type="HAMAP-Rule" id="MF_02078"/>
    </source>
</evidence>
<dbReference type="GO" id="GO:0015648">
    <property type="term" value="F:lipid-linked peptidoglycan transporter activity"/>
    <property type="evidence" value="ECO:0007669"/>
    <property type="project" value="UniProtKB-UniRule"/>
</dbReference>
<dbReference type="HAMAP" id="MF_02078">
    <property type="entry name" value="MurJ_MviN"/>
    <property type="match status" value="1"/>
</dbReference>
<dbReference type="InterPro" id="IPR004268">
    <property type="entry name" value="MurJ"/>
</dbReference>
<dbReference type="GO" id="GO:0034204">
    <property type="term" value="P:lipid translocation"/>
    <property type="evidence" value="ECO:0007669"/>
    <property type="project" value="TreeGrafter"/>
</dbReference>
<evidence type="ECO:0000313" key="13">
    <source>
        <dbReference type="Proteomes" id="UP000541136"/>
    </source>
</evidence>
<comment type="subcellular location">
    <subcellularLocation>
        <location evidence="10">Cell inner membrane</location>
        <topology evidence="10">Multi-pass membrane protein</topology>
    </subcellularLocation>
    <subcellularLocation>
        <location evidence="1">Cell membrane</location>
        <topology evidence="1">Multi-pass membrane protein</topology>
    </subcellularLocation>
</comment>
<feature type="transmembrane region" description="Helical" evidence="10">
    <location>
        <begin position="358"/>
        <end position="377"/>
    </location>
</feature>
<protein>
    <recommendedName>
        <fullName evidence="10">Probable lipid II flippase MurJ</fullName>
    </recommendedName>
</protein>
<evidence type="ECO:0000256" key="7">
    <source>
        <dbReference type="ARBA" id="ARBA00023136"/>
    </source>
</evidence>
<dbReference type="PIRSF" id="PIRSF002869">
    <property type="entry name" value="MviN"/>
    <property type="match status" value="1"/>
</dbReference>
<sequence length="518" mass="55443">MSLLRSAATISGLTLFSRVTGMLRDVLIAGMFGAGPLTDAFWVAFRIPNLLRRLFAEGAFSQAFVPILGEVRQRGDHESLRRLLDRVALLLFVALCGVTLVGMLGAAWVVTAMASGMRDPARAHEFGEAVWMTRVMFPYILCMSLVAFASGVLNTFSRFAVPAFTPVLLNLSMIGASLLLAGHMAQPIHALAVGVMIGGALQLAVQWVALGRLGLLPRWGHGLRAAWRDPLVRRILRQMLPATLGVSVAQLSLLINTNIATWLAPGSVTWLSFADRLMEFPTALLGVALGTVLLPSLSAAHAREDHAAYNALLDWGLRLVLLLGLPAALGMALLSDGLVAVLFNYGAFSAADVAQTRLAVMAYAVGLLGLLAIKILAPGFYAKQDIRTPVRIAIAVLVFTQLMNLILVPWLAHAGLALSIGLGASANALTLVVLLRRRGLYAPLAGWSGFCLRLLPALAALAAVLLAADRYLDWIALAAHPGIRAAWLAAVLALAVLAYFSALFLFGFRPRDFTRRRA</sequence>
<dbReference type="InterPro" id="IPR051050">
    <property type="entry name" value="Lipid_II_flippase_MurJ/MviN"/>
</dbReference>
<organism evidence="12 13">
    <name type="scientific">Castellaniella defragrans</name>
    <name type="common">Alcaligenes defragrans</name>
    <dbReference type="NCBI Taxonomy" id="75697"/>
    <lineage>
        <taxon>Bacteria</taxon>
        <taxon>Pseudomonadati</taxon>
        <taxon>Pseudomonadota</taxon>
        <taxon>Betaproteobacteria</taxon>
        <taxon>Burkholderiales</taxon>
        <taxon>Alcaligenaceae</taxon>
        <taxon>Castellaniella</taxon>
    </lineage>
</organism>
<dbReference type="Proteomes" id="UP000541136">
    <property type="component" value="Unassembled WGS sequence"/>
</dbReference>
<evidence type="ECO:0000256" key="9">
    <source>
        <dbReference type="ARBA" id="ARBA00061532"/>
    </source>
</evidence>
<comment type="caution">
    <text evidence="12">The sequence shown here is derived from an EMBL/GenBank/DDBJ whole genome shotgun (WGS) entry which is preliminary data.</text>
</comment>
<feature type="transmembrane region" description="Helical" evidence="10">
    <location>
        <begin position="416"/>
        <end position="435"/>
    </location>
</feature>
<feature type="transmembrane region" description="Helical" evidence="10">
    <location>
        <begin position="283"/>
        <end position="300"/>
    </location>
</feature>
<dbReference type="CDD" id="cd13123">
    <property type="entry name" value="MATE_MurJ_like"/>
    <property type="match status" value="1"/>
</dbReference>
<dbReference type="EMBL" id="JACHIB010000002">
    <property type="protein sequence ID" value="MBB6082342.1"/>
    <property type="molecule type" value="Genomic_DNA"/>
</dbReference>
<evidence type="ECO:0000256" key="3">
    <source>
        <dbReference type="ARBA" id="ARBA00022692"/>
    </source>
</evidence>
<feature type="transmembrane region" description="Helical" evidence="10">
    <location>
        <begin position="447"/>
        <end position="467"/>
    </location>
</feature>
<dbReference type="PANTHER" id="PTHR47019:SF1">
    <property type="entry name" value="LIPID II FLIPPASE MURJ"/>
    <property type="match status" value="1"/>
</dbReference>
<evidence type="ECO:0000256" key="2">
    <source>
        <dbReference type="ARBA" id="ARBA00022475"/>
    </source>
</evidence>
<feature type="transmembrane region" description="Helical" evidence="10">
    <location>
        <begin position="487"/>
        <end position="508"/>
    </location>
</feature>
<keyword evidence="4 10" id="KW-0133">Cell shape</keyword>
<dbReference type="GO" id="GO:0071555">
    <property type="term" value="P:cell wall organization"/>
    <property type="evidence" value="ECO:0007669"/>
    <property type="project" value="UniProtKB-UniRule"/>
</dbReference>
<feature type="transmembrane region" description="Helical" evidence="10">
    <location>
        <begin position="320"/>
        <end position="346"/>
    </location>
</feature>
<comment type="function">
    <text evidence="8 10 11">Involved in peptidoglycan biosynthesis. Transports lipid-linked peptidoglycan precursors from the inner to the outer leaflet of the cytoplasmic membrane.</text>
</comment>
<evidence type="ECO:0000256" key="1">
    <source>
        <dbReference type="ARBA" id="ARBA00004651"/>
    </source>
</evidence>
<dbReference type="PRINTS" id="PR01806">
    <property type="entry name" value="VIRFACTRMVIN"/>
</dbReference>
<comment type="pathway">
    <text evidence="10">Cell wall biogenesis; peptidoglycan biosynthesis.</text>
</comment>
<dbReference type="GO" id="GO:0008360">
    <property type="term" value="P:regulation of cell shape"/>
    <property type="evidence" value="ECO:0007669"/>
    <property type="project" value="UniProtKB-UniRule"/>
</dbReference>
<evidence type="ECO:0000256" key="6">
    <source>
        <dbReference type="ARBA" id="ARBA00022989"/>
    </source>
</evidence>
<dbReference type="NCBIfam" id="TIGR01695">
    <property type="entry name" value="murJ_mviN"/>
    <property type="match status" value="1"/>
</dbReference>
<feature type="transmembrane region" description="Helical" evidence="10">
    <location>
        <begin position="136"/>
        <end position="156"/>
    </location>
</feature>
<name>A0A7W9WKM0_CASDE</name>
<keyword evidence="10 11" id="KW-0961">Cell wall biogenesis/degradation</keyword>
<evidence type="ECO:0000313" key="12">
    <source>
        <dbReference type="EMBL" id="MBB6082342.1"/>
    </source>
</evidence>
<keyword evidence="10" id="KW-0997">Cell inner membrane</keyword>
<feature type="transmembrane region" description="Helical" evidence="10">
    <location>
        <begin position="87"/>
        <end position="110"/>
    </location>
</feature>
<reference evidence="12 13" key="1">
    <citation type="submission" date="2020-08" db="EMBL/GenBank/DDBJ databases">
        <title>Genomic Encyclopedia of Type Strains, Phase IV (KMG-IV): sequencing the most valuable type-strain genomes for metagenomic binning, comparative biology and taxonomic classification.</title>
        <authorList>
            <person name="Goeker M."/>
        </authorList>
    </citation>
    <scope>NUCLEOTIDE SEQUENCE [LARGE SCALE GENOMIC DNA]</scope>
    <source>
        <strain evidence="12 13">DSM 12141</strain>
    </source>
</reference>
<feature type="transmembrane region" description="Helical" evidence="10">
    <location>
        <begin position="163"/>
        <end position="182"/>
    </location>
</feature>
<evidence type="ECO:0000256" key="5">
    <source>
        <dbReference type="ARBA" id="ARBA00022984"/>
    </source>
</evidence>
<feature type="transmembrane region" description="Helical" evidence="10">
    <location>
        <begin position="242"/>
        <end position="263"/>
    </location>
</feature>
<dbReference type="RefSeq" id="WP_043683038.1">
    <property type="nucleotide sequence ID" value="NZ_JACHIB010000002.1"/>
</dbReference>
<evidence type="ECO:0000256" key="8">
    <source>
        <dbReference type="ARBA" id="ARBA00060041"/>
    </source>
</evidence>
<evidence type="ECO:0000256" key="4">
    <source>
        <dbReference type="ARBA" id="ARBA00022960"/>
    </source>
</evidence>
<accession>A0A7W9WKM0</accession>
<dbReference type="GO" id="GO:0005886">
    <property type="term" value="C:plasma membrane"/>
    <property type="evidence" value="ECO:0007669"/>
    <property type="project" value="UniProtKB-SubCell"/>
</dbReference>
<dbReference type="Pfam" id="PF03023">
    <property type="entry name" value="MurJ"/>
    <property type="match status" value="1"/>
</dbReference>
<feature type="transmembrane region" description="Helical" evidence="10">
    <location>
        <begin position="188"/>
        <end position="210"/>
    </location>
</feature>
<evidence type="ECO:0000256" key="11">
    <source>
        <dbReference type="PIRNR" id="PIRNR002869"/>
    </source>
</evidence>
<feature type="transmembrane region" description="Helical" evidence="10">
    <location>
        <begin position="389"/>
        <end position="410"/>
    </location>
</feature>
<feature type="transmembrane region" description="Helical" evidence="10">
    <location>
        <begin position="26"/>
        <end position="45"/>
    </location>
</feature>